<keyword evidence="4" id="KW-1185">Reference proteome</keyword>
<keyword evidence="1" id="KW-1133">Transmembrane helix</keyword>
<dbReference type="GO" id="GO:0003677">
    <property type="term" value="F:DNA binding"/>
    <property type="evidence" value="ECO:0007669"/>
    <property type="project" value="InterPro"/>
</dbReference>
<keyword evidence="1" id="KW-0472">Membrane</keyword>
<organism evidence="3 4">
    <name type="scientific">Roseinatronobacter bogoriensis subsp. barguzinensis</name>
    <dbReference type="NCBI Taxonomy" id="441209"/>
    <lineage>
        <taxon>Bacteria</taxon>
        <taxon>Pseudomonadati</taxon>
        <taxon>Pseudomonadota</taxon>
        <taxon>Alphaproteobacteria</taxon>
        <taxon>Rhodobacterales</taxon>
        <taxon>Paracoccaceae</taxon>
        <taxon>Roseinatronobacter</taxon>
    </lineage>
</organism>
<dbReference type="OrthoDB" id="8277135at2"/>
<dbReference type="SMART" id="SM00421">
    <property type="entry name" value="HTH_LUXR"/>
    <property type="match status" value="1"/>
</dbReference>
<dbReference type="InterPro" id="IPR000792">
    <property type="entry name" value="Tscrpt_reg_LuxR_C"/>
</dbReference>
<dbReference type="SUPFAM" id="SSF46894">
    <property type="entry name" value="C-terminal effector domain of the bipartite response regulators"/>
    <property type="match status" value="1"/>
</dbReference>
<name>A0A2K8K509_9RHOB</name>
<feature type="transmembrane region" description="Helical" evidence="1">
    <location>
        <begin position="53"/>
        <end position="72"/>
    </location>
</feature>
<proteinExistence type="predicted"/>
<dbReference type="Proteomes" id="UP000228948">
    <property type="component" value="Chromosome"/>
</dbReference>
<feature type="domain" description="HTH luxR-type" evidence="2">
    <location>
        <begin position="97"/>
        <end position="162"/>
    </location>
</feature>
<dbReference type="CDD" id="cd06170">
    <property type="entry name" value="LuxR_C_like"/>
    <property type="match status" value="1"/>
</dbReference>
<protein>
    <submittedName>
        <fullName evidence="3">Helix-turn-helix transcriptional regulator</fullName>
    </submittedName>
</protein>
<dbReference type="Gene3D" id="1.10.10.10">
    <property type="entry name" value="Winged helix-like DNA-binding domain superfamily/Winged helix DNA-binding domain"/>
    <property type="match status" value="1"/>
</dbReference>
<reference evidence="3 4" key="1">
    <citation type="submission" date="2017-11" db="EMBL/GenBank/DDBJ databases">
        <title>Revised Sequence and Annotation of the Rhodobaca barguzinensis strain alga05 Genome.</title>
        <authorList>
            <person name="Kopejtka K."/>
            <person name="Tomasch J.M."/>
            <person name="Bunk B."/>
            <person name="Koblizek M."/>
        </authorList>
    </citation>
    <scope>NUCLEOTIDE SEQUENCE [LARGE SCALE GENOMIC DNA]</scope>
    <source>
        <strain evidence="4">alga05</strain>
    </source>
</reference>
<dbReference type="Pfam" id="PF00196">
    <property type="entry name" value="GerE"/>
    <property type="match status" value="1"/>
</dbReference>
<dbReference type="GO" id="GO:0006355">
    <property type="term" value="P:regulation of DNA-templated transcription"/>
    <property type="evidence" value="ECO:0007669"/>
    <property type="project" value="InterPro"/>
</dbReference>
<dbReference type="PRINTS" id="PR00038">
    <property type="entry name" value="HTHLUXR"/>
</dbReference>
<evidence type="ECO:0000259" key="2">
    <source>
        <dbReference type="PROSITE" id="PS50043"/>
    </source>
</evidence>
<gene>
    <name evidence="3" type="ORF">BG454_00760</name>
</gene>
<dbReference type="RefSeq" id="WP_071480102.1">
    <property type="nucleotide sequence ID" value="NZ_CP024899.1"/>
</dbReference>
<feature type="transmembrane region" description="Helical" evidence="1">
    <location>
        <begin position="7"/>
        <end position="33"/>
    </location>
</feature>
<dbReference type="InterPro" id="IPR016032">
    <property type="entry name" value="Sig_transdc_resp-reg_C-effctor"/>
</dbReference>
<evidence type="ECO:0000256" key="1">
    <source>
        <dbReference type="SAM" id="Phobius"/>
    </source>
</evidence>
<dbReference type="STRING" id="441209.GCA_001870665_01089"/>
<dbReference type="EMBL" id="CP024899">
    <property type="protein sequence ID" value="ATX64541.1"/>
    <property type="molecule type" value="Genomic_DNA"/>
</dbReference>
<dbReference type="AlphaFoldDB" id="A0A2K8K509"/>
<accession>A0A2K8K509</accession>
<evidence type="ECO:0000313" key="3">
    <source>
        <dbReference type="EMBL" id="ATX64541.1"/>
    </source>
</evidence>
<evidence type="ECO:0000313" key="4">
    <source>
        <dbReference type="Proteomes" id="UP000228948"/>
    </source>
</evidence>
<keyword evidence="1" id="KW-0812">Transmembrane</keyword>
<sequence>MMFGFRWQIVVVIFLVLSVQIASAGFFIIKILSELLLIEFLWVPWEVQELLEILSSFGLLFGVISSVVLLSIGSRRATRINDQLQAAAGQFYDYVDRQFELWKLTPTERHVAILVIKGFSNGEIARLRGTTESTVKSQLSSIFRKSELSSRQQLLSHVIEDLVSAIPEP</sequence>
<dbReference type="PROSITE" id="PS50043">
    <property type="entry name" value="HTH_LUXR_2"/>
    <property type="match status" value="1"/>
</dbReference>
<dbReference type="KEGG" id="rbg:BG454_00760"/>
<dbReference type="InterPro" id="IPR036388">
    <property type="entry name" value="WH-like_DNA-bd_sf"/>
</dbReference>